<reference evidence="4" key="2">
    <citation type="submission" date="2018-08" db="UniProtKB">
        <authorList>
            <consortium name="EnsemblPlants"/>
        </authorList>
    </citation>
    <scope>IDENTIFICATION</scope>
    <source>
        <strain evidence="4">Yugu1</strain>
    </source>
</reference>
<dbReference type="Gramene" id="KQK88566">
    <property type="protein sequence ID" value="KQK88566"/>
    <property type="gene ID" value="SETIT_039094mg"/>
</dbReference>
<dbReference type="Proteomes" id="UP000004995">
    <property type="component" value="Unassembled WGS sequence"/>
</dbReference>
<keyword evidence="3" id="KW-0732">Signal</keyword>
<dbReference type="PANTHER" id="PTHR33191">
    <property type="entry name" value="RIPENING-RELATED PROTEIN 2-RELATED"/>
    <property type="match status" value="1"/>
</dbReference>
<evidence type="ECO:0000313" key="4">
    <source>
        <dbReference type="EnsemblPlants" id="KQK88566"/>
    </source>
</evidence>
<evidence type="ECO:0000313" key="5">
    <source>
        <dbReference type="Proteomes" id="UP000004995"/>
    </source>
</evidence>
<comment type="subcellular location">
    <subcellularLocation>
        <location evidence="1">Secreted</location>
    </subcellularLocation>
</comment>
<dbReference type="HOGENOM" id="CLU_2019237_0_0_1"/>
<proteinExistence type="predicted"/>
<dbReference type="EMBL" id="AGNK02005549">
    <property type="status" value="NOT_ANNOTATED_CDS"/>
    <property type="molecule type" value="Genomic_DNA"/>
</dbReference>
<dbReference type="InterPro" id="IPR039271">
    <property type="entry name" value="Kiwellin-like"/>
</dbReference>
<dbReference type="AlphaFoldDB" id="K4AJM3"/>
<dbReference type="PANTHER" id="PTHR33191:SF58">
    <property type="entry name" value="RIPENING-RELATED PROTEIN 1"/>
    <property type="match status" value="1"/>
</dbReference>
<keyword evidence="2" id="KW-0964">Secreted</keyword>
<evidence type="ECO:0000256" key="3">
    <source>
        <dbReference type="ARBA" id="ARBA00022729"/>
    </source>
</evidence>
<dbReference type="InParanoid" id="K4AJM3"/>
<accession>K4AJM3</accession>
<protein>
    <submittedName>
        <fullName evidence="4">Uncharacterized protein</fullName>
    </submittedName>
</protein>
<dbReference type="EnsemblPlants" id="KQK88566">
    <property type="protein sequence ID" value="KQK88566"/>
    <property type="gene ID" value="SETIT_039094mg"/>
</dbReference>
<dbReference type="OMA" id="CEQDITW"/>
<dbReference type="Pfam" id="PF24300">
    <property type="entry name" value="KWL1"/>
    <property type="match status" value="1"/>
</dbReference>
<organism evidence="4 5">
    <name type="scientific">Setaria italica</name>
    <name type="common">Foxtail millet</name>
    <name type="synonym">Panicum italicum</name>
    <dbReference type="NCBI Taxonomy" id="4555"/>
    <lineage>
        <taxon>Eukaryota</taxon>
        <taxon>Viridiplantae</taxon>
        <taxon>Streptophyta</taxon>
        <taxon>Embryophyta</taxon>
        <taxon>Tracheophyta</taxon>
        <taxon>Spermatophyta</taxon>
        <taxon>Magnoliopsida</taxon>
        <taxon>Liliopsida</taxon>
        <taxon>Poales</taxon>
        <taxon>Poaceae</taxon>
        <taxon>PACMAD clade</taxon>
        <taxon>Panicoideae</taxon>
        <taxon>Panicodae</taxon>
        <taxon>Paniceae</taxon>
        <taxon>Cenchrinae</taxon>
        <taxon>Setaria</taxon>
    </lineage>
</organism>
<sequence>MVALSNSHVAFSLQPRLGVCLASGYRPWQPQYHCSPPVTSNNRAVLTLNSLENEKCKKSDDPSECFNSYHGGEVMVVVLSTGWFNITLCTIRFVDASAAAWNSLGLDQSICEQDITWSDEWTA</sequence>
<name>K4AJM3_SETIT</name>
<evidence type="ECO:0000256" key="1">
    <source>
        <dbReference type="ARBA" id="ARBA00004613"/>
    </source>
</evidence>
<dbReference type="GO" id="GO:0005576">
    <property type="term" value="C:extracellular region"/>
    <property type="evidence" value="ECO:0007669"/>
    <property type="project" value="UniProtKB-SubCell"/>
</dbReference>
<reference evidence="5" key="1">
    <citation type="journal article" date="2012" name="Nat. Biotechnol.">
        <title>Reference genome sequence of the model plant Setaria.</title>
        <authorList>
            <person name="Bennetzen J.L."/>
            <person name="Schmutz J."/>
            <person name="Wang H."/>
            <person name="Percifield R."/>
            <person name="Hawkins J."/>
            <person name="Pontaroli A.C."/>
            <person name="Estep M."/>
            <person name="Feng L."/>
            <person name="Vaughn J.N."/>
            <person name="Grimwood J."/>
            <person name="Jenkins J."/>
            <person name="Barry K."/>
            <person name="Lindquist E."/>
            <person name="Hellsten U."/>
            <person name="Deshpande S."/>
            <person name="Wang X."/>
            <person name="Wu X."/>
            <person name="Mitros T."/>
            <person name="Triplett J."/>
            <person name="Yang X."/>
            <person name="Ye C.Y."/>
            <person name="Mauro-Herrera M."/>
            <person name="Wang L."/>
            <person name="Li P."/>
            <person name="Sharma M."/>
            <person name="Sharma R."/>
            <person name="Ronald P.C."/>
            <person name="Panaud O."/>
            <person name="Kellogg E.A."/>
            <person name="Brutnell T.P."/>
            <person name="Doust A.N."/>
            <person name="Tuskan G.A."/>
            <person name="Rokhsar D."/>
            <person name="Devos K.M."/>
        </authorList>
    </citation>
    <scope>NUCLEOTIDE SEQUENCE [LARGE SCALE GENOMIC DNA]</scope>
    <source>
        <strain evidence="5">cv. Yugu1</strain>
    </source>
</reference>
<evidence type="ECO:0000256" key="2">
    <source>
        <dbReference type="ARBA" id="ARBA00022525"/>
    </source>
</evidence>
<dbReference type="STRING" id="4555.K4AJM3"/>
<keyword evidence="5" id="KW-1185">Reference proteome</keyword>